<dbReference type="AlphaFoldDB" id="A0A6H9FNI4"/>
<sequence length="470" mass="46391">MSSITTISATESNTGFTYAVGDNSTVEEFLTAQANTSVSMVLGTGSSGFNLTSFGYLPNNAGTFWRLRNGTGSQVTGNLSSVSGSFSNEIIMPAGTDTFVSSTVTTLPATHILKIGTTKITKAARTGGASIGLPDGLNPDDNYRFLGSSGNDDLTGGGGSDSLFGFDGNDLLSGADNNDSLDGGNGNDTLTGGDGNDTFNVAADSDTILGFGNGSDILVVGSGATASVTVAGVWSATASTVNNGTASLLTAGSGINLTAATGSSGWTITNSGSIATTISGSNNGDIINGNSGNDTINGDHGADSITGNSGADVLNGNSGNDTLNGGGGNDTLSGGDDNDSLDGSASNDSLNGGNGNDTLVGGAVSDTLTGGAGADHFRYNLNTEGPDTITDFSVTDDVINVVSSAFGSLPTGALNPNQLASTENGIARFIYNSGTGLLQYDSNLATIGGLLTIATLTGAPAITNTQIVIV</sequence>
<dbReference type="Gene3D" id="2.150.10.10">
    <property type="entry name" value="Serralysin-like metalloprotease, C-terminal"/>
    <property type="match status" value="2"/>
</dbReference>
<feature type="compositionally biased region" description="Low complexity" evidence="3">
    <location>
        <begin position="314"/>
        <end position="323"/>
    </location>
</feature>
<dbReference type="SUPFAM" id="SSF51120">
    <property type="entry name" value="beta-Roll"/>
    <property type="match status" value="2"/>
</dbReference>
<dbReference type="InterPro" id="IPR050557">
    <property type="entry name" value="RTX_toxin/Mannuronan_C5-epim"/>
</dbReference>
<feature type="region of interest" description="Disordered" evidence="3">
    <location>
        <begin position="290"/>
        <end position="358"/>
    </location>
</feature>
<evidence type="ECO:0000256" key="2">
    <source>
        <dbReference type="ARBA" id="ARBA00022525"/>
    </source>
</evidence>
<reference evidence="4 5" key="1">
    <citation type="submission" date="2019-02" db="EMBL/GenBank/DDBJ databases">
        <title>Draft genome sequence of Arthrospira platensis NIES-3787.</title>
        <authorList>
            <person name="Yamaguchi H."/>
            <person name="Suzuki S."/>
            <person name="Kawachi M."/>
        </authorList>
    </citation>
    <scope>NUCLEOTIDE SEQUENCE [LARGE SCALE GENOMIC DNA]</scope>
    <source>
        <strain evidence="4 5">NIES-3787</strain>
    </source>
</reference>
<evidence type="ECO:0000313" key="4">
    <source>
        <dbReference type="EMBL" id="GCL46363.1"/>
    </source>
</evidence>
<dbReference type="PRINTS" id="PR00313">
    <property type="entry name" value="CABNDNGRPT"/>
</dbReference>
<dbReference type="InterPro" id="IPR011049">
    <property type="entry name" value="Serralysin-like_metalloprot_C"/>
</dbReference>
<dbReference type="InterPro" id="IPR018511">
    <property type="entry name" value="Hemolysin-typ_Ca-bd_CS"/>
</dbReference>
<feature type="compositionally biased region" description="Low complexity" evidence="3">
    <location>
        <begin position="330"/>
        <end position="351"/>
    </location>
</feature>
<dbReference type="PROSITE" id="PS00330">
    <property type="entry name" value="HEMOLYSIN_CALCIUM"/>
    <property type="match status" value="3"/>
</dbReference>
<dbReference type="GO" id="GO:0005509">
    <property type="term" value="F:calcium ion binding"/>
    <property type="evidence" value="ECO:0007669"/>
    <property type="project" value="InterPro"/>
</dbReference>
<dbReference type="PANTHER" id="PTHR38340:SF1">
    <property type="entry name" value="S-LAYER PROTEIN"/>
    <property type="match status" value="1"/>
</dbReference>
<gene>
    <name evidence="4" type="ORF">NIES3787_20550</name>
</gene>
<name>A0A6H9FNI4_MICAE</name>
<evidence type="ECO:0000256" key="1">
    <source>
        <dbReference type="ARBA" id="ARBA00004613"/>
    </source>
</evidence>
<dbReference type="Pfam" id="PF00353">
    <property type="entry name" value="HemolysinCabind"/>
    <property type="match status" value="3"/>
</dbReference>
<dbReference type="Proteomes" id="UP000438874">
    <property type="component" value="Unassembled WGS sequence"/>
</dbReference>
<proteinExistence type="predicted"/>
<protein>
    <recommendedName>
        <fullName evidence="6">Hemolysin-type calcium-binding region protein</fullName>
    </recommendedName>
</protein>
<organism evidence="4 5">
    <name type="scientific">Microcystis aeruginosa NIES-3787</name>
    <dbReference type="NCBI Taxonomy" id="2517782"/>
    <lineage>
        <taxon>Bacteria</taxon>
        <taxon>Bacillati</taxon>
        <taxon>Cyanobacteriota</taxon>
        <taxon>Cyanophyceae</taxon>
        <taxon>Oscillatoriophycideae</taxon>
        <taxon>Chroococcales</taxon>
        <taxon>Microcystaceae</taxon>
        <taxon>Microcystis</taxon>
    </lineage>
</organism>
<dbReference type="RefSeq" id="WP_159249542.1">
    <property type="nucleotide sequence ID" value="NZ_BJCH01000019.1"/>
</dbReference>
<dbReference type="EMBL" id="BJCH01000019">
    <property type="protein sequence ID" value="GCL46363.1"/>
    <property type="molecule type" value="Genomic_DNA"/>
</dbReference>
<comment type="subcellular location">
    <subcellularLocation>
        <location evidence="1">Secreted</location>
    </subcellularLocation>
</comment>
<dbReference type="GO" id="GO:0005576">
    <property type="term" value="C:extracellular region"/>
    <property type="evidence" value="ECO:0007669"/>
    <property type="project" value="UniProtKB-SubCell"/>
</dbReference>
<comment type="caution">
    <text evidence="4">The sequence shown here is derived from an EMBL/GenBank/DDBJ whole genome shotgun (WGS) entry which is preliminary data.</text>
</comment>
<evidence type="ECO:0000313" key="5">
    <source>
        <dbReference type="Proteomes" id="UP000438874"/>
    </source>
</evidence>
<evidence type="ECO:0000256" key="3">
    <source>
        <dbReference type="SAM" id="MobiDB-lite"/>
    </source>
</evidence>
<dbReference type="PANTHER" id="PTHR38340">
    <property type="entry name" value="S-LAYER PROTEIN"/>
    <property type="match status" value="1"/>
</dbReference>
<keyword evidence="2" id="KW-0964">Secreted</keyword>
<evidence type="ECO:0008006" key="6">
    <source>
        <dbReference type="Google" id="ProtNLM"/>
    </source>
</evidence>
<accession>A0A6H9FNI4</accession>
<dbReference type="InterPro" id="IPR001343">
    <property type="entry name" value="Hemolysn_Ca-bd"/>
</dbReference>
<feature type="compositionally biased region" description="Low complexity" evidence="3">
    <location>
        <begin position="290"/>
        <end position="299"/>
    </location>
</feature>